<evidence type="ECO:0000256" key="3">
    <source>
        <dbReference type="ARBA" id="ARBA00022475"/>
    </source>
</evidence>
<name>K1RQV1_9ZZZZ</name>
<evidence type="ECO:0000256" key="7">
    <source>
        <dbReference type="SAM" id="Phobius"/>
    </source>
</evidence>
<dbReference type="PANTHER" id="PTHR32243">
    <property type="entry name" value="MALTOSE TRANSPORT SYSTEM PERMEASE-RELATED"/>
    <property type="match status" value="1"/>
</dbReference>
<comment type="subcellular location">
    <subcellularLocation>
        <location evidence="1">Cell membrane</location>
        <topology evidence="1">Multi-pass membrane protein</topology>
    </subcellularLocation>
</comment>
<accession>K1RQV1</accession>
<dbReference type="AlphaFoldDB" id="K1RQV1"/>
<keyword evidence="4 7" id="KW-0812">Transmembrane</keyword>
<feature type="non-terminal residue" evidence="8">
    <location>
        <position position="1"/>
    </location>
</feature>
<evidence type="ECO:0000256" key="4">
    <source>
        <dbReference type="ARBA" id="ARBA00022692"/>
    </source>
</evidence>
<keyword evidence="6 7" id="KW-0472">Membrane</keyword>
<sequence length="62" mass="6741">IMMRDPTRYPISTLLEQISSQYGTDFGLMAASVTIIVIPVMIVYVLLQKNIIKGLTAGAVKG</sequence>
<evidence type="ECO:0000256" key="2">
    <source>
        <dbReference type="ARBA" id="ARBA00022448"/>
    </source>
</evidence>
<keyword evidence="2" id="KW-0813">Transport</keyword>
<evidence type="ECO:0000313" key="8">
    <source>
        <dbReference type="EMBL" id="EKC47763.1"/>
    </source>
</evidence>
<comment type="caution">
    <text evidence="8">The sequence shown here is derived from an EMBL/GenBank/DDBJ whole genome shotgun (WGS) entry which is preliminary data.</text>
</comment>
<evidence type="ECO:0000256" key="1">
    <source>
        <dbReference type="ARBA" id="ARBA00004651"/>
    </source>
</evidence>
<dbReference type="Gene3D" id="1.10.3720.10">
    <property type="entry name" value="MetI-like"/>
    <property type="match status" value="1"/>
</dbReference>
<organism evidence="8">
    <name type="scientific">human gut metagenome</name>
    <dbReference type="NCBI Taxonomy" id="408170"/>
    <lineage>
        <taxon>unclassified sequences</taxon>
        <taxon>metagenomes</taxon>
        <taxon>organismal metagenomes</taxon>
    </lineage>
</organism>
<dbReference type="InterPro" id="IPR035906">
    <property type="entry name" value="MetI-like_sf"/>
</dbReference>
<proteinExistence type="predicted"/>
<dbReference type="GO" id="GO:0005886">
    <property type="term" value="C:plasma membrane"/>
    <property type="evidence" value="ECO:0007669"/>
    <property type="project" value="UniProtKB-SubCell"/>
</dbReference>
<keyword evidence="5 7" id="KW-1133">Transmembrane helix</keyword>
<evidence type="ECO:0000256" key="5">
    <source>
        <dbReference type="ARBA" id="ARBA00022989"/>
    </source>
</evidence>
<protein>
    <submittedName>
        <fullName evidence="8">Sugar ABC transporter permease protein</fullName>
    </submittedName>
</protein>
<dbReference type="EMBL" id="AJWY01013206">
    <property type="protein sequence ID" value="EKC47763.1"/>
    <property type="molecule type" value="Genomic_DNA"/>
</dbReference>
<feature type="transmembrane region" description="Helical" evidence="7">
    <location>
        <begin position="26"/>
        <end position="47"/>
    </location>
</feature>
<evidence type="ECO:0000256" key="6">
    <source>
        <dbReference type="ARBA" id="ARBA00023136"/>
    </source>
</evidence>
<gene>
    <name evidence="8" type="ORF">LEA_19214</name>
</gene>
<keyword evidence="3" id="KW-1003">Cell membrane</keyword>
<dbReference type="PANTHER" id="PTHR32243:SF24">
    <property type="entry name" value="DIACETYLCHITOBIOSE UPTAKE SYSTEM PERMEASE PROTEIN NGCG"/>
    <property type="match status" value="1"/>
</dbReference>
<dbReference type="SUPFAM" id="SSF161098">
    <property type="entry name" value="MetI-like"/>
    <property type="match status" value="1"/>
</dbReference>
<reference evidence="8" key="1">
    <citation type="journal article" date="2013" name="Environ. Microbiol.">
        <title>Microbiota from the distal guts of lean and obese adolescents exhibit partial functional redundancy besides clear differences in community structure.</title>
        <authorList>
            <person name="Ferrer M."/>
            <person name="Ruiz A."/>
            <person name="Lanza F."/>
            <person name="Haange S.B."/>
            <person name="Oberbach A."/>
            <person name="Till H."/>
            <person name="Bargiela R."/>
            <person name="Campoy C."/>
            <person name="Segura M.T."/>
            <person name="Richter M."/>
            <person name="von Bergen M."/>
            <person name="Seifert J."/>
            <person name="Suarez A."/>
        </authorList>
    </citation>
    <scope>NUCLEOTIDE SEQUENCE</scope>
</reference>
<dbReference type="InterPro" id="IPR050901">
    <property type="entry name" value="BP-dep_ABC_trans_perm"/>
</dbReference>